<reference evidence="7 8" key="1">
    <citation type="submission" date="2023-09" db="EMBL/GenBank/DDBJ databases">
        <title>Xinfangfangia sedmenti sp. nov., isolated the sedment.</title>
        <authorList>
            <person name="Xu L."/>
        </authorList>
    </citation>
    <scope>NUCLEOTIDE SEQUENCE [LARGE SCALE GENOMIC DNA]</scope>
    <source>
        <strain evidence="7 8">LG-4</strain>
    </source>
</reference>
<evidence type="ECO:0000259" key="6">
    <source>
        <dbReference type="Pfam" id="PF00724"/>
    </source>
</evidence>
<keyword evidence="2" id="KW-0285">Flavoprotein</keyword>
<organism evidence="7 8">
    <name type="scientific">Ruixingdingia sedimenti</name>
    <dbReference type="NCBI Taxonomy" id="3073604"/>
    <lineage>
        <taxon>Bacteria</taxon>
        <taxon>Pseudomonadati</taxon>
        <taxon>Pseudomonadota</taxon>
        <taxon>Alphaproteobacteria</taxon>
        <taxon>Rhodobacterales</taxon>
        <taxon>Paracoccaceae</taxon>
        <taxon>Ruixingdingia</taxon>
    </lineage>
</organism>
<evidence type="ECO:0000256" key="2">
    <source>
        <dbReference type="ARBA" id="ARBA00022630"/>
    </source>
</evidence>
<keyword evidence="5" id="KW-0560">Oxidoreductase</keyword>
<dbReference type="PANTHER" id="PTHR43303">
    <property type="entry name" value="NADPH DEHYDROGENASE C23G7.10C-RELATED"/>
    <property type="match status" value="1"/>
</dbReference>
<dbReference type="InterPro" id="IPR001155">
    <property type="entry name" value="OxRdtase_FMN_N"/>
</dbReference>
<dbReference type="Proteomes" id="UP001247754">
    <property type="component" value="Unassembled WGS sequence"/>
</dbReference>
<keyword evidence="8" id="KW-1185">Reference proteome</keyword>
<keyword evidence="4" id="KW-0521">NADP</keyword>
<dbReference type="Gene3D" id="3.20.20.70">
    <property type="entry name" value="Aldolase class I"/>
    <property type="match status" value="1"/>
</dbReference>
<evidence type="ECO:0000256" key="4">
    <source>
        <dbReference type="ARBA" id="ARBA00022857"/>
    </source>
</evidence>
<proteinExistence type="predicted"/>
<name>A0ABU1FAW0_9RHOB</name>
<protein>
    <submittedName>
        <fullName evidence="7">NADH:flavin oxidoreductase/NADH oxidase</fullName>
    </submittedName>
</protein>
<dbReference type="RefSeq" id="WP_310458180.1">
    <property type="nucleotide sequence ID" value="NZ_JAVKPH010000020.1"/>
</dbReference>
<dbReference type="CDD" id="cd02932">
    <property type="entry name" value="OYE_YqiM_FMN"/>
    <property type="match status" value="1"/>
</dbReference>
<comment type="caution">
    <text evidence="7">The sequence shown here is derived from an EMBL/GenBank/DDBJ whole genome shotgun (WGS) entry which is preliminary data.</text>
</comment>
<dbReference type="SUPFAM" id="SSF51395">
    <property type="entry name" value="FMN-linked oxidoreductases"/>
    <property type="match status" value="1"/>
</dbReference>
<keyword evidence="3" id="KW-0288">FMN</keyword>
<dbReference type="EMBL" id="JAVKPH010000020">
    <property type="protein sequence ID" value="MDR5654005.1"/>
    <property type="molecule type" value="Genomic_DNA"/>
</dbReference>
<evidence type="ECO:0000313" key="7">
    <source>
        <dbReference type="EMBL" id="MDR5654005.1"/>
    </source>
</evidence>
<sequence length="374" mass="40147">MSRLFSPITLGNLELRNRVVIPPMCQYMAASDGLPAPWHHMHYGALAISGADLIIQEATGVDAIGRISPNCLGIYTDAQEAALTDMLAGIRSFSSARFGIQLAHAGRKASCEPFDSYVYVPPEKGGWHPLGPSAAKHGDSWPLPRVATQDDLREVIKGFAEAARRADRADRAGYDLIELHGAHGYLISSFLSPLANRRTDAYGGPLENRMRLAVEIARAVRKAWPAQKALGMRLNGTDWLEGGITIAETAQVAARLKEEGFDYVALSSGGNARGQKLPPIVPGYQAPLAQEVRATAGIATMAVGMVLTPHQAEDILAEGKADLVAIGRAALDDPRWGLHAAQALGDEAVYPRSYWRAAGRVWPGYAMLRSAPVA</sequence>
<evidence type="ECO:0000256" key="5">
    <source>
        <dbReference type="ARBA" id="ARBA00023002"/>
    </source>
</evidence>
<dbReference type="InterPro" id="IPR013785">
    <property type="entry name" value="Aldolase_TIM"/>
</dbReference>
<gene>
    <name evidence="7" type="ORF">RGD00_15430</name>
</gene>
<evidence type="ECO:0000313" key="8">
    <source>
        <dbReference type="Proteomes" id="UP001247754"/>
    </source>
</evidence>
<comment type="cofactor">
    <cofactor evidence="1">
        <name>FMN</name>
        <dbReference type="ChEBI" id="CHEBI:58210"/>
    </cofactor>
</comment>
<dbReference type="PANTHER" id="PTHR43303:SF4">
    <property type="entry name" value="NADPH DEHYDROGENASE C23G7.10C-RELATED"/>
    <property type="match status" value="1"/>
</dbReference>
<dbReference type="InterPro" id="IPR044152">
    <property type="entry name" value="YqjM-like"/>
</dbReference>
<accession>A0ABU1FAW0</accession>
<dbReference type="Pfam" id="PF00724">
    <property type="entry name" value="Oxidored_FMN"/>
    <property type="match status" value="1"/>
</dbReference>
<evidence type="ECO:0000256" key="1">
    <source>
        <dbReference type="ARBA" id="ARBA00001917"/>
    </source>
</evidence>
<feature type="domain" description="NADH:flavin oxidoreductase/NADH oxidase N-terminal" evidence="6">
    <location>
        <begin position="4"/>
        <end position="344"/>
    </location>
</feature>
<evidence type="ECO:0000256" key="3">
    <source>
        <dbReference type="ARBA" id="ARBA00022643"/>
    </source>
</evidence>